<protein>
    <submittedName>
        <fullName evidence="3">Uncharacterized protein</fullName>
    </submittedName>
</protein>
<dbReference type="EMBL" id="VDEP01000407">
    <property type="protein sequence ID" value="KAA1088171.1"/>
    <property type="molecule type" value="Genomic_DNA"/>
</dbReference>
<evidence type="ECO:0000256" key="2">
    <source>
        <dbReference type="SAM" id="SignalP"/>
    </source>
</evidence>
<comment type="caution">
    <text evidence="3">The sequence shown here is derived from an EMBL/GenBank/DDBJ whole genome shotgun (WGS) entry which is preliminary data.</text>
</comment>
<gene>
    <name evidence="3" type="ORF">PGTUg99_022338</name>
</gene>
<accession>A0A5B0NFS5</accession>
<proteinExistence type="predicted"/>
<feature type="chain" id="PRO_5022720204" evidence="2">
    <location>
        <begin position="17"/>
        <end position="546"/>
    </location>
</feature>
<feature type="compositionally biased region" description="Polar residues" evidence="1">
    <location>
        <begin position="417"/>
        <end position="427"/>
    </location>
</feature>
<dbReference type="Proteomes" id="UP000325313">
    <property type="component" value="Unassembled WGS sequence"/>
</dbReference>
<organism evidence="3 4">
    <name type="scientific">Puccinia graminis f. sp. tritici</name>
    <dbReference type="NCBI Taxonomy" id="56615"/>
    <lineage>
        <taxon>Eukaryota</taxon>
        <taxon>Fungi</taxon>
        <taxon>Dikarya</taxon>
        <taxon>Basidiomycota</taxon>
        <taxon>Pucciniomycotina</taxon>
        <taxon>Pucciniomycetes</taxon>
        <taxon>Pucciniales</taxon>
        <taxon>Pucciniaceae</taxon>
        <taxon>Puccinia</taxon>
    </lineage>
</organism>
<reference evidence="3 4" key="1">
    <citation type="submission" date="2019-05" db="EMBL/GenBank/DDBJ databases">
        <title>Emergence of the Ug99 lineage of the wheat stem rust pathogen through somatic hybridization.</title>
        <authorList>
            <person name="Li F."/>
            <person name="Upadhyaya N.M."/>
            <person name="Sperschneider J."/>
            <person name="Matny O."/>
            <person name="Nguyen-Phuc H."/>
            <person name="Mago R."/>
            <person name="Raley C."/>
            <person name="Miller M.E."/>
            <person name="Silverstein K.A.T."/>
            <person name="Henningsen E."/>
            <person name="Hirsch C.D."/>
            <person name="Visser B."/>
            <person name="Pretorius Z.A."/>
            <person name="Steffenson B.J."/>
            <person name="Schwessinger B."/>
            <person name="Dodds P.N."/>
            <person name="Figueroa M."/>
        </authorList>
    </citation>
    <scope>NUCLEOTIDE SEQUENCE [LARGE SCALE GENOMIC DNA]</scope>
    <source>
        <strain evidence="3 4">Ug99</strain>
    </source>
</reference>
<feature type="compositionally biased region" description="Basic and acidic residues" evidence="1">
    <location>
        <begin position="240"/>
        <end position="252"/>
    </location>
</feature>
<feature type="compositionally biased region" description="Polar residues" evidence="1">
    <location>
        <begin position="354"/>
        <end position="366"/>
    </location>
</feature>
<name>A0A5B0NFS5_PUCGR</name>
<evidence type="ECO:0000313" key="3">
    <source>
        <dbReference type="EMBL" id="KAA1088171.1"/>
    </source>
</evidence>
<feature type="compositionally biased region" description="Polar residues" evidence="1">
    <location>
        <begin position="480"/>
        <end position="497"/>
    </location>
</feature>
<dbReference type="AlphaFoldDB" id="A0A5B0NFS5"/>
<feature type="compositionally biased region" description="Polar residues" evidence="1">
    <location>
        <begin position="266"/>
        <end position="287"/>
    </location>
</feature>
<evidence type="ECO:0000313" key="4">
    <source>
        <dbReference type="Proteomes" id="UP000325313"/>
    </source>
</evidence>
<feature type="region of interest" description="Disordered" evidence="1">
    <location>
        <begin position="230"/>
        <end position="546"/>
    </location>
</feature>
<feature type="compositionally biased region" description="Polar residues" evidence="1">
    <location>
        <begin position="308"/>
        <end position="325"/>
    </location>
</feature>
<feature type="signal peptide" evidence="2">
    <location>
        <begin position="1"/>
        <end position="16"/>
    </location>
</feature>
<feature type="compositionally biased region" description="Polar residues" evidence="1">
    <location>
        <begin position="512"/>
        <end position="526"/>
    </location>
</feature>
<evidence type="ECO:0000256" key="1">
    <source>
        <dbReference type="SAM" id="MobiDB-lite"/>
    </source>
</evidence>
<sequence>MRCALLFFWAVASCLALQNQLDHRRSLSPRQVVESDTTVISEHIVTSFTQVTDTYTTIQTYFEETYKTLYTQTTIQEAGATLTQFQQRLEESVTVIGGGCNCDVAGVKTEIIESSVTVWFTRLQYMVQICRQRFYSQYTTYFGTTFTRISEHLQVALAVTYNTGINIDHIVTHVFRTARIDSTILSSVNIKTTSFTRISETVTKRQGVFARIPPPTGPREPKRLQAVLRAAHNSSSPVDASHKTGATRDGRHNSTLPVDSVHRPSVNGSTPPVDSVHRPSTNGSRTPWDSDHKSRPTTPTTPGGSNAGTGLNSTVPGTGHHSTPPSGGYKPEPPTASDHLPNQSNRVGMPPSPGTTGNQPYGTNPNHGKVGETPSPYGHQTGNSPYGHPTGNSGFGQGAAPGTTGTSPFSPYRQPGTGPNATPNISGGMNHAGPSNEMTNAPYGHPGSAGNKPSDGNPVGAPAYGGAGQSQWNAPKPPSNFGNTGNGFSSPPSTTHGTNGGSGAPEHGSGSGVPNTGAGFSSSSPSTEHKAPSTGSNEDPNHKKTP</sequence>
<keyword evidence="2" id="KW-0732">Signal</keyword>